<feature type="transmembrane region" description="Helical" evidence="1">
    <location>
        <begin position="108"/>
        <end position="132"/>
    </location>
</feature>
<protein>
    <recommendedName>
        <fullName evidence="4">DUF2975 domain-containing protein</fullName>
    </recommendedName>
</protein>
<name>A0A174KID1_9ACTN</name>
<evidence type="ECO:0000313" key="2">
    <source>
        <dbReference type="EMBL" id="CUP09315.1"/>
    </source>
</evidence>
<dbReference type="AlphaFoldDB" id="A0A174KID1"/>
<sequence length="186" mass="19291">MSNSVQRMAKAGETVRKLGFCMAVVFAGMLVAFAALVVYVIWYAVANAASVDSFGVVTLLNGGCIVIPSGLCMALVMGISLVVLCGISRDISRGVSPFTRAHVRLIRVLALAFAVNAAVSLVGAYGSVNLTIGGLELCVVPHSFVIAICQGVAFDAGSLIGAAVCLFVSVIWSYASLLQEQSDELV</sequence>
<dbReference type="RefSeq" id="WP_055251653.1">
    <property type="nucleotide sequence ID" value="NZ_CABIXX010000015.1"/>
</dbReference>
<organism evidence="2 3">
    <name type="scientific">Collinsella aerofaciens</name>
    <dbReference type="NCBI Taxonomy" id="74426"/>
    <lineage>
        <taxon>Bacteria</taxon>
        <taxon>Bacillati</taxon>
        <taxon>Actinomycetota</taxon>
        <taxon>Coriobacteriia</taxon>
        <taxon>Coriobacteriales</taxon>
        <taxon>Coriobacteriaceae</taxon>
        <taxon>Collinsella</taxon>
    </lineage>
</organism>
<evidence type="ECO:0000256" key="1">
    <source>
        <dbReference type="SAM" id="Phobius"/>
    </source>
</evidence>
<feature type="transmembrane region" description="Helical" evidence="1">
    <location>
        <begin position="65"/>
        <end position="87"/>
    </location>
</feature>
<evidence type="ECO:0008006" key="4">
    <source>
        <dbReference type="Google" id="ProtNLM"/>
    </source>
</evidence>
<keyword evidence="1" id="KW-0812">Transmembrane</keyword>
<gene>
    <name evidence="2" type="ORF">ERS852514_01057</name>
</gene>
<feature type="transmembrane region" description="Helical" evidence="1">
    <location>
        <begin position="20"/>
        <end position="45"/>
    </location>
</feature>
<accession>A0A174KID1</accession>
<dbReference type="Proteomes" id="UP000095454">
    <property type="component" value="Unassembled WGS sequence"/>
</dbReference>
<evidence type="ECO:0000313" key="3">
    <source>
        <dbReference type="Proteomes" id="UP000095454"/>
    </source>
</evidence>
<keyword evidence="1" id="KW-1133">Transmembrane helix</keyword>
<dbReference type="EMBL" id="CZAQ01000015">
    <property type="protein sequence ID" value="CUP09315.1"/>
    <property type="molecule type" value="Genomic_DNA"/>
</dbReference>
<proteinExistence type="predicted"/>
<keyword evidence="1" id="KW-0472">Membrane</keyword>
<feature type="transmembrane region" description="Helical" evidence="1">
    <location>
        <begin position="144"/>
        <end position="172"/>
    </location>
</feature>
<reference evidence="2 3" key="1">
    <citation type="submission" date="2015-09" db="EMBL/GenBank/DDBJ databases">
        <authorList>
            <consortium name="Pathogen Informatics"/>
        </authorList>
    </citation>
    <scope>NUCLEOTIDE SEQUENCE [LARGE SCALE GENOMIC DNA]</scope>
    <source>
        <strain evidence="2 3">2789STDY5834902</strain>
    </source>
</reference>